<name>A0A1I4T7Y0_PSUAM</name>
<evidence type="ECO:0000259" key="1">
    <source>
        <dbReference type="Pfam" id="PF01979"/>
    </source>
</evidence>
<dbReference type="Proteomes" id="UP000199614">
    <property type="component" value="Unassembled WGS sequence"/>
</dbReference>
<evidence type="ECO:0000313" key="3">
    <source>
        <dbReference type="Proteomes" id="UP000199614"/>
    </source>
</evidence>
<dbReference type="Gene3D" id="3.20.20.140">
    <property type="entry name" value="Metal-dependent hydrolases"/>
    <property type="match status" value="1"/>
</dbReference>
<dbReference type="EMBL" id="FOUY01000002">
    <property type="protein sequence ID" value="SFM72755.1"/>
    <property type="molecule type" value="Genomic_DNA"/>
</dbReference>
<dbReference type="SUPFAM" id="SSF51556">
    <property type="entry name" value="Metallo-dependent hydrolases"/>
    <property type="match status" value="1"/>
</dbReference>
<dbReference type="InterPro" id="IPR051781">
    <property type="entry name" value="Metallo-dep_Hydrolase"/>
</dbReference>
<dbReference type="Gene3D" id="2.30.40.10">
    <property type="entry name" value="Urease, subunit C, domain 1"/>
    <property type="match status" value="1"/>
</dbReference>
<dbReference type="RefSeq" id="WP_093336993.1">
    <property type="nucleotide sequence ID" value="NZ_FOUY01000002.1"/>
</dbReference>
<keyword evidence="3" id="KW-1185">Reference proteome</keyword>
<dbReference type="STRING" id="260086.SAMN05216207_1002156"/>
<dbReference type="InterPro" id="IPR011059">
    <property type="entry name" value="Metal-dep_hydrolase_composite"/>
</dbReference>
<dbReference type="PANTHER" id="PTHR43135">
    <property type="entry name" value="ALPHA-D-RIBOSE 1-METHYLPHOSPHONATE 5-TRIPHOSPHATE DIPHOSPHATASE"/>
    <property type="match status" value="1"/>
</dbReference>
<dbReference type="OrthoDB" id="3451205at2"/>
<dbReference type="AlphaFoldDB" id="A0A1I4T7Y0"/>
<evidence type="ECO:0000313" key="2">
    <source>
        <dbReference type="EMBL" id="SFM72755.1"/>
    </source>
</evidence>
<dbReference type="InterPro" id="IPR032466">
    <property type="entry name" value="Metal_Hydrolase"/>
</dbReference>
<gene>
    <name evidence="2" type="ORF">SAMN05216207_1002156</name>
</gene>
<reference evidence="2 3" key="1">
    <citation type="submission" date="2016-10" db="EMBL/GenBank/DDBJ databases">
        <authorList>
            <person name="de Groot N.N."/>
        </authorList>
    </citation>
    <scope>NUCLEOTIDE SEQUENCE [LARGE SCALE GENOMIC DNA]</scope>
    <source>
        <strain evidence="2 3">CGMCC 4.1877</strain>
    </source>
</reference>
<sequence length="371" mass="38741">MADLPAAGWRLRGTLLGPDGAQGADLYVDGTGRISPEPLPGAEDLVTDGWILPGLVDAHCHVGLGPDGPVTDIEECAAQARADRDAGALLLRDCGSPVDTSALQARDDLPEIIRAGRHVARPKRYIPGLAAELDDPRLLVDEVRAQAAHGDGWVKLVGDWIDRGLAEGADLAPLWPDEVLVEAIAAAHEAGARVTAHVFGTDALPGLIRAGIDCIEHGSGLTDDLITEMAERGTALVPTLVNVETFPSIAARATKYPRYADHMQALHDHAWERVGAAIEAGVAVYAGTDAGGGIRHGRIADEIAELARAGHRDAIGAASWAARSWLGRPAGPEAGAPADLVVYDRDPRDDLGVLQAPSVVLVRGRPVSVGA</sequence>
<dbReference type="Pfam" id="PF01979">
    <property type="entry name" value="Amidohydro_1"/>
    <property type="match status" value="1"/>
</dbReference>
<dbReference type="GO" id="GO:0016810">
    <property type="term" value="F:hydrolase activity, acting on carbon-nitrogen (but not peptide) bonds"/>
    <property type="evidence" value="ECO:0007669"/>
    <property type="project" value="InterPro"/>
</dbReference>
<organism evidence="2 3">
    <name type="scientific">Pseudonocardia ammonioxydans</name>
    <dbReference type="NCBI Taxonomy" id="260086"/>
    <lineage>
        <taxon>Bacteria</taxon>
        <taxon>Bacillati</taxon>
        <taxon>Actinomycetota</taxon>
        <taxon>Actinomycetes</taxon>
        <taxon>Pseudonocardiales</taxon>
        <taxon>Pseudonocardiaceae</taxon>
        <taxon>Pseudonocardia</taxon>
    </lineage>
</organism>
<dbReference type="PANTHER" id="PTHR43135:SF4">
    <property type="entry name" value="AMIDOHYDROLASE-RELATED DOMAIN-CONTAINING PROTEIN"/>
    <property type="match status" value="1"/>
</dbReference>
<accession>A0A1I4T7Y0</accession>
<dbReference type="InterPro" id="IPR006680">
    <property type="entry name" value="Amidohydro-rel"/>
</dbReference>
<proteinExistence type="predicted"/>
<protein>
    <submittedName>
        <fullName evidence="2">Imidazolonepropionase</fullName>
    </submittedName>
</protein>
<feature type="domain" description="Amidohydrolase-related" evidence="1">
    <location>
        <begin position="50"/>
        <end position="361"/>
    </location>
</feature>